<reference evidence="4" key="2">
    <citation type="journal article" date="2023" name="IMA Fungus">
        <title>Comparative genomic study of the Penicillium genus elucidates a diverse pangenome and 15 lateral gene transfer events.</title>
        <authorList>
            <person name="Petersen C."/>
            <person name="Sorensen T."/>
            <person name="Nielsen M.R."/>
            <person name="Sondergaard T.E."/>
            <person name="Sorensen J.L."/>
            <person name="Fitzpatrick D.A."/>
            <person name="Frisvad J.C."/>
            <person name="Nielsen K.L."/>
        </authorList>
    </citation>
    <scope>NUCLEOTIDE SEQUENCE</scope>
    <source>
        <strain evidence="4">IBT 30069</strain>
    </source>
</reference>
<dbReference type="InterPro" id="IPR002347">
    <property type="entry name" value="SDR_fam"/>
</dbReference>
<proteinExistence type="inferred from homology"/>
<dbReference type="AlphaFoldDB" id="A0A9W9KPB5"/>
<dbReference type="OrthoDB" id="10253736at2759"/>
<gene>
    <name evidence="4" type="ORF">N7456_002773</name>
</gene>
<dbReference type="Proteomes" id="UP001149165">
    <property type="component" value="Unassembled WGS sequence"/>
</dbReference>
<evidence type="ECO:0000256" key="2">
    <source>
        <dbReference type="ARBA" id="ARBA00022857"/>
    </source>
</evidence>
<protein>
    <recommendedName>
        <fullName evidence="6">Short-chain dehydrogenase/reductase SDR</fullName>
    </recommendedName>
</protein>
<keyword evidence="5" id="KW-1185">Reference proteome</keyword>
<evidence type="ECO:0000256" key="1">
    <source>
        <dbReference type="ARBA" id="ARBA00006484"/>
    </source>
</evidence>
<dbReference type="Gene3D" id="3.40.50.720">
    <property type="entry name" value="NAD(P)-binding Rossmann-like Domain"/>
    <property type="match status" value="1"/>
</dbReference>
<keyword evidence="3" id="KW-0560">Oxidoreductase</keyword>
<dbReference type="GO" id="GO:0016616">
    <property type="term" value="F:oxidoreductase activity, acting on the CH-OH group of donors, NAD or NADP as acceptor"/>
    <property type="evidence" value="ECO:0007669"/>
    <property type="project" value="TreeGrafter"/>
</dbReference>
<dbReference type="Pfam" id="PF00106">
    <property type="entry name" value="adh_short"/>
    <property type="match status" value="1"/>
</dbReference>
<organism evidence="4 5">
    <name type="scientific">Penicillium angulare</name>
    <dbReference type="NCBI Taxonomy" id="116970"/>
    <lineage>
        <taxon>Eukaryota</taxon>
        <taxon>Fungi</taxon>
        <taxon>Dikarya</taxon>
        <taxon>Ascomycota</taxon>
        <taxon>Pezizomycotina</taxon>
        <taxon>Eurotiomycetes</taxon>
        <taxon>Eurotiomycetidae</taxon>
        <taxon>Eurotiales</taxon>
        <taxon>Aspergillaceae</taxon>
        <taxon>Penicillium</taxon>
    </lineage>
</organism>
<dbReference type="InterPro" id="IPR020904">
    <property type="entry name" value="Sc_DH/Rdtase_CS"/>
</dbReference>
<dbReference type="PANTHER" id="PTHR24322:SF736">
    <property type="entry name" value="RETINOL DEHYDROGENASE 10"/>
    <property type="match status" value="1"/>
</dbReference>
<dbReference type="PANTHER" id="PTHR24322">
    <property type="entry name" value="PKSB"/>
    <property type="match status" value="1"/>
</dbReference>
<dbReference type="InterPro" id="IPR036291">
    <property type="entry name" value="NAD(P)-bd_dom_sf"/>
</dbReference>
<evidence type="ECO:0000256" key="3">
    <source>
        <dbReference type="ARBA" id="ARBA00023002"/>
    </source>
</evidence>
<dbReference type="EMBL" id="JAPQKH010000002">
    <property type="protein sequence ID" value="KAJ5114239.1"/>
    <property type="molecule type" value="Genomic_DNA"/>
</dbReference>
<dbReference type="PRINTS" id="PR00081">
    <property type="entry name" value="GDHRDH"/>
</dbReference>
<sequence length="316" mass="34436">MAFQLHASASNCISQFPTMTLRTFASLSLLLLAYPINKYLNYRALNNGVSAAFDWKKEIVLVTGGSDGIGAATVQKLAERGTTVIVLDIRPLTYEPAKNMHYFKCDLTSHDGLSLVYETLCREVGVPSCVVACAGICRGKPLLYATQKDIEQTFAINSLGLIWTIQTFVPSMVARNHGHFLIMSSQTAHLATAGVVDYAATKASALAIYEGLQTEMRHVYNASAVRVSCVSPSAVQTKMFRGIKLPPAVSALQPSDVGSIISEILWSGKAQNRMTPLPAYLSPATRAFPDWMRVKLQDFGKDVMTTLSPHQPMEEA</sequence>
<dbReference type="PROSITE" id="PS00061">
    <property type="entry name" value="ADH_SHORT"/>
    <property type="match status" value="1"/>
</dbReference>
<evidence type="ECO:0008006" key="6">
    <source>
        <dbReference type="Google" id="ProtNLM"/>
    </source>
</evidence>
<name>A0A9W9KPB5_9EURO</name>
<evidence type="ECO:0000313" key="5">
    <source>
        <dbReference type="Proteomes" id="UP001149165"/>
    </source>
</evidence>
<reference evidence="4" key="1">
    <citation type="submission" date="2022-11" db="EMBL/GenBank/DDBJ databases">
        <authorList>
            <person name="Petersen C."/>
        </authorList>
    </citation>
    <scope>NUCLEOTIDE SEQUENCE</scope>
    <source>
        <strain evidence="4">IBT 30069</strain>
    </source>
</reference>
<comment type="caution">
    <text evidence="4">The sequence shown here is derived from an EMBL/GenBank/DDBJ whole genome shotgun (WGS) entry which is preliminary data.</text>
</comment>
<evidence type="ECO:0000313" key="4">
    <source>
        <dbReference type="EMBL" id="KAJ5114239.1"/>
    </source>
</evidence>
<comment type="similarity">
    <text evidence="1">Belongs to the short-chain dehydrogenases/reductases (SDR) family.</text>
</comment>
<accession>A0A9W9KPB5</accession>
<keyword evidence="2" id="KW-0521">NADP</keyword>
<dbReference type="SUPFAM" id="SSF51735">
    <property type="entry name" value="NAD(P)-binding Rossmann-fold domains"/>
    <property type="match status" value="1"/>
</dbReference>